<dbReference type="PANTHER" id="PTHR43842">
    <property type="entry name" value="PROPIONYL-COA CARBOXYLASE BETA CHAIN"/>
    <property type="match status" value="1"/>
</dbReference>
<dbReference type="InterPro" id="IPR034733">
    <property type="entry name" value="AcCoA_carboxyl_beta"/>
</dbReference>
<dbReference type="EMBL" id="JABELX010000004">
    <property type="protein sequence ID" value="NNH70741.1"/>
    <property type="molecule type" value="Genomic_DNA"/>
</dbReference>
<name>A0A849CCJ8_9NOCA</name>
<accession>A0A849CCJ8</accession>
<evidence type="ECO:0000313" key="4">
    <source>
        <dbReference type="EMBL" id="NNH70741.1"/>
    </source>
</evidence>
<reference evidence="4 5" key="1">
    <citation type="submission" date="2020-05" db="EMBL/GenBank/DDBJ databases">
        <title>MicrobeNet Type strains.</title>
        <authorList>
            <person name="Nicholson A.C."/>
        </authorList>
    </citation>
    <scope>NUCLEOTIDE SEQUENCE [LARGE SCALE GENOMIC DNA]</scope>
    <source>
        <strain evidence="4 5">JCM 3224</strain>
    </source>
</reference>
<dbReference type="InterPro" id="IPR051047">
    <property type="entry name" value="AccD/PCCB"/>
</dbReference>
<organism evidence="4 5">
    <name type="scientific">Nocardia uniformis</name>
    <dbReference type="NCBI Taxonomy" id="53432"/>
    <lineage>
        <taxon>Bacteria</taxon>
        <taxon>Bacillati</taxon>
        <taxon>Actinomycetota</taxon>
        <taxon>Actinomycetes</taxon>
        <taxon>Mycobacteriales</taxon>
        <taxon>Nocardiaceae</taxon>
        <taxon>Nocardia</taxon>
    </lineage>
</organism>
<evidence type="ECO:0000313" key="5">
    <source>
        <dbReference type="Proteomes" id="UP000586827"/>
    </source>
</evidence>
<dbReference type="InterPro" id="IPR029045">
    <property type="entry name" value="ClpP/crotonase-like_dom_sf"/>
</dbReference>
<dbReference type="Gene3D" id="3.90.226.10">
    <property type="entry name" value="2-enoyl-CoA Hydratase, Chain A, domain 1"/>
    <property type="match status" value="2"/>
</dbReference>
<comment type="caution">
    <text evidence="4">The sequence shown here is derived from an EMBL/GenBank/DDBJ whole genome shotgun (WGS) entry which is preliminary data.</text>
</comment>
<dbReference type="InterPro" id="IPR011763">
    <property type="entry name" value="COA_CT_C"/>
</dbReference>
<dbReference type="GO" id="GO:0009317">
    <property type="term" value="C:acetyl-CoA carboxylase complex"/>
    <property type="evidence" value="ECO:0007669"/>
    <property type="project" value="TreeGrafter"/>
</dbReference>
<dbReference type="RefSeq" id="WP_067522419.1">
    <property type="nucleotide sequence ID" value="NZ_JABELX010000004.1"/>
</dbReference>
<keyword evidence="5" id="KW-1185">Reference proteome</keyword>
<protein>
    <submittedName>
        <fullName evidence="4">Acyl-CoA carboxylase subunit beta</fullName>
    </submittedName>
</protein>
<dbReference type="InterPro" id="IPR011762">
    <property type="entry name" value="COA_CT_N"/>
</dbReference>
<feature type="domain" description="CoA carboxyltransferase N-terminal" evidence="2">
    <location>
        <begin position="4"/>
        <end position="253"/>
    </location>
</feature>
<dbReference type="GO" id="GO:0004658">
    <property type="term" value="F:propionyl-CoA carboxylase activity"/>
    <property type="evidence" value="ECO:0007669"/>
    <property type="project" value="TreeGrafter"/>
</dbReference>
<comment type="similarity">
    <text evidence="1">Belongs to the AccD/PCCB family.</text>
</comment>
<dbReference type="PROSITE" id="PS50989">
    <property type="entry name" value="COA_CT_CTER"/>
    <property type="match status" value="1"/>
</dbReference>
<feature type="domain" description="CoA carboxyltransferase C-terminal" evidence="3">
    <location>
        <begin position="262"/>
        <end position="500"/>
    </location>
</feature>
<sequence length="516" mass="56194">MTRTQEKLSELRKLLEIAEEPAGEAAIEKRRKKGIPSARERVRMLLDPGTFVEMGALIKQPGSTSATYGDGVVTGRGYIDGRPVVVISHDQTVYGGSVSEMFGRKVRAVMEFAYNNACPVVCINDSGGARIQDGVTSLAWYALMCKLQEDLSGYVPMVAIMLGKCAAGSVYGPINMDTLVATEDSYMFVTGPEVIRGITGENVTAEELGGAQALQRNGTVHHVAKTEQDAFDWAREYLSYLPSSCLEQPPVVNPGLEPELTDTDRELDRFIPDSDKVGYDMHDILLRIFDDGAFHEISSGTAQNLITGFARVDGRPVGVIANQPIVLGGALDALCSDKAAYFIRLCDAFNLPLVYVVDTPGVLPGVEEERNGVIKRGGRMFRALIEATVPIITIVTRKAYGGGYAVMGCKQLGSDISLAWPTARLAVMGAESMISIVGRKQLAAAPEDQREAMRGQMIDFYNATVATPWTAAERGYIDGVIEPSQTRLEIRKALQLLRDKNAVRKPNPRKHNLFPM</sequence>
<dbReference type="AlphaFoldDB" id="A0A849CCJ8"/>
<dbReference type="PROSITE" id="PS50980">
    <property type="entry name" value="COA_CT_NTER"/>
    <property type="match status" value="1"/>
</dbReference>
<dbReference type="SUPFAM" id="SSF52096">
    <property type="entry name" value="ClpP/crotonase"/>
    <property type="match status" value="2"/>
</dbReference>
<proteinExistence type="inferred from homology"/>
<dbReference type="Proteomes" id="UP000586827">
    <property type="component" value="Unassembled WGS sequence"/>
</dbReference>
<gene>
    <name evidence="4" type="ORF">HLB23_12845</name>
</gene>
<dbReference type="PANTHER" id="PTHR43842:SF2">
    <property type="entry name" value="PROPIONYL-COA CARBOXYLASE BETA CHAIN, MITOCHONDRIAL"/>
    <property type="match status" value="1"/>
</dbReference>
<evidence type="ECO:0000256" key="1">
    <source>
        <dbReference type="ARBA" id="ARBA00006102"/>
    </source>
</evidence>
<evidence type="ECO:0000259" key="3">
    <source>
        <dbReference type="PROSITE" id="PS50989"/>
    </source>
</evidence>
<dbReference type="Pfam" id="PF01039">
    <property type="entry name" value="Carboxyl_trans"/>
    <property type="match status" value="1"/>
</dbReference>
<evidence type="ECO:0000259" key="2">
    <source>
        <dbReference type="PROSITE" id="PS50980"/>
    </source>
</evidence>